<evidence type="ECO:0000313" key="3">
    <source>
        <dbReference type="Proteomes" id="UP000245207"/>
    </source>
</evidence>
<name>A0A2U1NTF5_ARTAN</name>
<dbReference type="AlphaFoldDB" id="A0A2U1NTF5"/>
<organism evidence="2 3">
    <name type="scientific">Artemisia annua</name>
    <name type="common">Sweet wormwood</name>
    <dbReference type="NCBI Taxonomy" id="35608"/>
    <lineage>
        <taxon>Eukaryota</taxon>
        <taxon>Viridiplantae</taxon>
        <taxon>Streptophyta</taxon>
        <taxon>Embryophyta</taxon>
        <taxon>Tracheophyta</taxon>
        <taxon>Spermatophyta</taxon>
        <taxon>Magnoliopsida</taxon>
        <taxon>eudicotyledons</taxon>
        <taxon>Gunneridae</taxon>
        <taxon>Pentapetalae</taxon>
        <taxon>asterids</taxon>
        <taxon>campanulids</taxon>
        <taxon>Asterales</taxon>
        <taxon>Asteraceae</taxon>
        <taxon>Asteroideae</taxon>
        <taxon>Anthemideae</taxon>
        <taxon>Artemisiinae</taxon>
        <taxon>Artemisia</taxon>
    </lineage>
</organism>
<dbReference type="EMBL" id="PKPP01002226">
    <property type="protein sequence ID" value="PWA76758.1"/>
    <property type="molecule type" value="Genomic_DNA"/>
</dbReference>
<reference evidence="2 3" key="1">
    <citation type="journal article" date="2018" name="Mol. Plant">
        <title>The genome of Artemisia annua provides insight into the evolution of Asteraceae family and artemisinin biosynthesis.</title>
        <authorList>
            <person name="Shen Q."/>
            <person name="Zhang L."/>
            <person name="Liao Z."/>
            <person name="Wang S."/>
            <person name="Yan T."/>
            <person name="Shi P."/>
            <person name="Liu M."/>
            <person name="Fu X."/>
            <person name="Pan Q."/>
            <person name="Wang Y."/>
            <person name="Lv Z."/>
            <person name="Lu X."/>
            <person name="Zhang F."/>
            <person name="Jiang W."/>
            <person name="Ma Y."/>
            <person name="Chen M."/>
            <person name="Hao X."/>
            <person name="Li L."/>
            <person name="Tang Y."/>
            <person name="Lv G."/>
            <person name="Zhou Y."/>
            <person name="Sun X."/>
            <person name="Brodelius P.E."/>
            <person name="Rose J.K.C."/>
            <person name="Tang K."/>
        </authorList>
    </citation>
    <scope>NUCLEOTIDE SEQUENCE [LARGE SCALE GENOMIC DNA]</scope>
    <source>
        <strain evidence="3">cv. Huhao1</strain>
        <tissue evidence="2">Leaf</tissue>
    </source>
</reference>
<gene>
    <name evidence="2" type="ORF">CTI12_AA229730</name>
</gene>
<comment type="caution">
    <text evidence="2">The sequence shown here is derived from an EMBL/GenBank/DDBJ whole genome shotgun (WGS) entry which is preliminary data.</text>
</comment>
<sequence length="77" mass="8699">MTNLGKCRFIALFVDKTSAVVLVVANRKYDDEFNKVGTMSKFYKALASRIIDDDELFLKITIREMMCAIGMDLAGKN</sequence>
<dbReference type="Proteomes" id="UP000245207">
    <property type="component" value="Unassembled WGS sequence"/>
</dbReference>
<evidence type="ECO:0000256" key="1">
    <source>
        <dbReference type="SAM" id="SignalP"/>
    </source>
</evidence>
<dbReference type="OrthoDB" id="428658at2759"/>
<evidence type="ECO:0000313" key="2">
    <source>
        <dbReference type="EMBL" id="PWA76758.1"/>
    </source>
</evidence>
<feature type="signal peptide" evidence="1">
    <location>
        <begin position="1"/>
        <end position="19"/>
    </location>
</feature>
<proteinExistence type="predicted"/>
<keyword evidence="1" id="KW-0732">Signal</keyword>
<keyword evidence="3" id="KW-1185">Reference proteome</keyword>
<feature type="chain" id="PRO_5015409071" evidence="1">
    <location>
        <begin position="20"/>
        <end position="77"/>
    </location>
</feature>
<protein>
    <submittedName>
        <fullName evidence="2">Pseudouridine synthase family protein</fullName>
    </submittedName>
</protein>
<accession>A0A2U1NTF5</accession>